<keyword evidence="4" id="KW-0798">TonB box</keyword>
<comment type="caution">
    <text evidence="8">The sequence shown here is derived from an EMBL/GenBank/DDBJ whole genome shotgun (WGS) entry which is preliminary data.</text>
</comment>
<feature type="chain" id="PRO_5047455471" evidence="5">
    <location>
        <begin position="32"/>
        <end position="1105"/>
    </location>
</feature>
<evidence type="ECO:0000256" key="2">
    <source>
        <dbReference type="ARBA" id="ARBA00023136"/>
    </source>
</evidence>
<keyword evidence="2 4" id="KW-0472">Membrane</keyword>
<dbReference type="Pfam" id="PF00593">
    <property type="entry name" value="TonB_dep_Rec_b-barrel"/>
    <property type="match status" value="1"/>
</dbReference>
<reference evidence="8 9" key="1">
    <citation type="submission" date="2023-11" db="EMBL/GenBank/DDBJ databases">
        <title>Gilvimarinus fulvus sp. nov., isolated from the surface of Kelp.</title>
        <authorList>
            <person name="Sun Y.Y."/>
            <person name="Gong Y."/>
            <person name="Du Z.J."/>
        </authorList>
    </citation>
    <scope>NUCLEOTIDE SEQUENCE [LARGE SCALE GENOMIC DNA]</scope>
    <source>
        <strain evidence="8 9">SDUM040013</strain>
    </source>
</reference>
<dbReference type="InterPro" id="IPR012910">
    <property type="entry name" value="Plug_dom"/>
</dbReference>
<evidence type="ECO:0000256" key="1">
    <source>
        <dbReference type="ARBA" id="ARBA00004442"/>
    </source>
</evidence>
<evidence type="ECO:0000256" key="5">
    <source>
        <dbReference type="SAM" id="SignalP"/>
    </source>
</evidence>
<dbReference type="NCBIfam" id="TIGR01782">
    <property type="entry name" value="TonB-Xanth-Caul"/>
    <property type="match status" value="1"/>
</dbReference>
<dbReference type="EMBL" id="JAXAFO010000037">
    <property type="protein sequence ID" value="MDX6851022.1"/>
    <property type="molecule type" value="Genomic_DNA"/>
</dbReference>
<keyword evidence="3" id="KW-0998">Cell outer membrane</keyword>
<organism evidence="8 9">
    <name type="scientific">Gilvimarinus gilvus</name>
    <dbReference type="NCBI Taxonomy" id="3058038"/>
    <lineage>
        <taxon>Bacteria</taxon>
        <taxon>Pseudomonadati</taxon>
        <taxon>Pseudomonadota</taxon>
        <taxon>Gammaproteobacteria</taxon>
        <taxon>Cellvibrionales</taxon>
        <taxon>Cellvibrionaceae</taxon>
        <taxon>Gilvimarinus</taxon>
    </lineage>
</organism>
<evidence type="ECO:0000313" key="8">
    <source>
        <dbReference type="EMBL" id="MDX6851022.1"/>
    </source>
</evidence>
<name>A0ABU4S1H1_9GAMM</name>
<dbReference type="InterPro" id="IPR037066">
    <property type="entry name" value="Plug_dom_sf"/>
</dbReference>
<feature type="domain" description="TonB-dependent receptor plug" evidence="7">
    <location>
        <begin position="64"/>
        <end position="174"/>
    </location>
</feature>
<evidence type="ECO:0000256" key="4">
    <source>
        <dbReference type="RuleBase" id="RU003357"/>
    </source>
</evidence>
<dbReference type="PANTHER" id="PTHR40980">
    <property type="entry name" value="PLUG DOMAIN-CONTAINING PROTEIN"/>
    <property type="match status" value="1"/>
</dbReference>
<comment type="subcellular location">
    <subcellularLocation>
        <location evidence="1 4">Cell outer membrane</location>
    </subcellularLocation>
</comment>
<sequence length="1105" mass="121244">MTIRTRKPGVKTGMVSLASSLLVLTSVVATAQEAETVAADEDMMLEEVVVKGMRQSLESAQDIKRNAPTVVDSITAKDLGSFPDKSVAEALQRVAGITVNRFAASSDTAHFSAEPSGVVVRGLNQVRTEFNGRTSFSANSSRGLSWGDVSPELMAGVDTYKNQMAELIEGGIAGTVNMRTRLPFDQDGQMMALTINGNYGDLSEELTPEVSGLYSNRWETSAGEFGFLGNFAYSDVTTKTEGVQYFRMNRFRNIYGEDTLRYIPATVNMRENIYDRVRKGVALAMQYQNPSETVVLTTQYNRSEYDNAWEEYVVQVSPADLSFGESVFFEVEDAGGAPVPAPGAGDFVFDDQGLFQTGVMNSQIGWWGNDNAESAGFAANAAGQPMVNACYGWNGCEPATRGSDMTAATRSNNNQNMTQDFSVNLKWSISDSIRSNFDVQYVDSTVQNYDIEVGMGTYADVDLDISGELPSVNLLDPTNVNLSPGKWANPNNYRIHNIMDHVEDSSGDQLALKADFEFDIDNGWLESIKTGARWAERDQEVRWSGYNWQNVANTWTGDQAPYYNVDRTEPANGEGAQPDFNGYPSDFAETRLFGESSYHDINMNEFVFANMDTLQDQELMASTMSAQALGFSGGTGWDPICSNTGDRADEVAGTCYTPSEIVDIVETTSAAYIQFNFGGEHAELFGIPFSGNLGVRYVETDITSSGGIALPRLGDEFFFTIDDEGERVPDPTRTNLGCEIGAGPVDPDAPPPEVPNSMGCYLGDDDVAFMDGADQTSVAESNDETFLPSFNIKFDLTDELVLRFAASKAMARPDIGNLRNYVSVGSSMPDRNNADDPLWIKDGNGEITGANVRYNGGAQNPFLKPIKATQFDLALEYYFADVGSFTFTLFQKSFEDYIQFSTYNREFTNNGVTRTAEINGPVNGDGADIQGFEVAYQTFFDFLPEPFDGLGIQANYTYIENEGITNTNISNVGGEATTITGQAPDQISVDRLEGLSDNAFNIVGMYEKGPIAARLAYSWRDEFMVTAIDCCVAYPIWNEAYGALDGSIKYELTDNIDIRFQASNLLNEETVLKQQVTNVEDGGLLLPNARFQNDRRYTVGVQMQF</sequence>
<dbReference type="InterPro" id="IPR010104">
    <property type="entry name" value="TonB_rcpt_bac"/>
</dbReference>
<dbReference type="Proteomes" id="UP001273505">
    <property type="component" value="Unassembled WGS sequence"/>
</dbReference>
<dbReference type="InterPro" id="IPR036942">
    <property type="entry name" value="Beta-barrel_TonB_sf"/>
</dbReference>
<comment type="similarity">
    <text evidence="4">Belongs to the TonB-dependent receptor family.</text>
</comment>
<keyword evidence="5" id="KW-0732">Signal</keyword>
<evidence type="ECO:0000256" key="3">
    <source>
        <dbReference type="ARBA" id="ARBA00023237"/>
    </source>
</evidence>
<dbReference type="Pfam" id="PF07715">
    <property type="entry name" value="Plug"/>
    <property type="match status" value="1"/>
</dbReference>
<dbReference type="SUPFAM" id="SSF56935">
    <property type="entry name" value="Porins"/>
    <property type="match status" value="1"/>
</dbReference>
<keyword evidence="9" id="KW-1185">Reference proteome</keyword>
<dbReference type="Gene3D" id="2.40.170.20">
    <property type="entry name" value="TonB-dependent receptor, beta-barrel domain"/>
    <property type="match status" value="1"/>
</dbReference>
<feature type="domain" description="TonB-dependent receptor-like beta-barrel" evidence="6">
    <location>
        <begin position="480"/>
        <end position="1065"/>
    </location>
</feature>
<evidence type="ECO:0000259" key="6">
    <source>
        <dbReference type="Pfam" id="PF00593"/>
    </source>
</evidence>
<dbReference type="PANTHER" id="PTHR40980:SF3">
    <property type="entry name" value="TONB-DEPENDENT RECEPTOR-LIKE BETA-BARREL DOMAIN-CONTAINING PROTEIN"/>
    <property type="match status" value="1"/>
</dbReference>
<evidence type="ECO:0000313" key="9">
    <source>
        <dbReference type="Proteomes" id="UP001273505"/>
    </source>
</evidence>
<proteinExistence type="inferred from homology"/>
<keyword evidence="8" id="KW-0675">Receptor</keyword>
<dbReference type="Gene3D" id="2.170.130.10">
    <property type="entry name" value="TonB-dependent receptor, plug domain"/>
    <property type="match status" value="1"/>
</dbReference>
<accession>A0ABU4S1H1</accession>
<protein>
    <submittedName>
        <fullName evidence="8">TonB-dependent receptor</fullName>
    </submittedName>
</protein>
<evidence type="ECO:0000259" key="7">
    <source>
        <dbReference type="Pfam" id="PF07715"/>
    </source>
</evidence>
<gene>
    <name evidence="8" type="ORF">SCD92_16720</name>
</gene>
<dbReference type="RefSeq" id="WP_302720633.1">
    <property type="nucleotide sequence ID" value="NZ_JAULRU010000154.1"/>
</dbReference>
<dbReference type="InterPro" id="IPR000531">
    <property type="entry name" value="Beta-barrel_TonB"/>
</dbReference>
<feature type="signal peptide" evidence="5">
    <location>
        <begin position="1"/>
        <end position="31"/>
    </location>
</feature>